<reference evidence="1 4" key="2">
    <citation type="submission" date="2020-12" db="EMBL/GenBank/DDBJ databases">
        <title>Genomic analysis of Staphylococcus felis from a cat with skin infection.</title>
        <authorList>
            <person name="Aslantas O."/>
            <person name="Keskin O."/>
            <person name="Buyukaltay K."/>
            <person name="Gullu Yucetepe A."/>
        </authorList>
    </citation>
    <scope>NUCLEOTIDE SEQUENCE [LARGE SCALE GENOMIC DNA]</scope>
    <source>
        <strain evidence="1 4">HARRANVET</strain>
    </source>
</reference>
<dbReference type="InterPro" id="IPR014913">
    <property type="entry name" value="YppE-like"/>
</dbReference>
<evidence type="ECO:0000313" key="1">
    <source>
        <dbReference type="EMBL" id="MBH9580035.1"/>
    </source>
</evidence>
<evidence type="ECO:0000313" key="3">
    <source>
        <dbReference type="Proteomes" id="UP000256337"/>
    </source>
</evidence>
<proteinExistence type="predicted"/>
<protein>
    <submittedName>
        <fullName evidence="2">DUF1798 domain-containing protein</fullName>
    </submittedName>
    <submittedName>
        <fullName evidence="1">DUF1798 family protein</fullName>
    </submittedName>
</protein>
<accession>A0AAX1RUY6</accession>
<gene>
    <name evidence="2" type="ORF">DOS76_07480</name>
    <name evidence="1" type="ORF">I9026_01380</name>
</gene>
<dbReference type="InterPro" id="IPR023351">
    <property type="entry name" value="YppE-like_sf"/>
</dbReference>
<reference evidence="2 3" key="1">
    <citation type="journal article" date="2018" name="Vet. Microbiol.">
        <title>Characterisation of Staphylococcus felis isolated from cats using whole genome sequencing.</title>
        <authorList>
            <person name="Worthing K."/>
            <person name="Pang S."/>
            <person name="Trott D.J."/>
            <person name="Abraham S."/>
            <person name="Coombs G.W."/>
            <person name="Jordan D."/>
            <person name="McIntyre L."/>
            <person name="Davies M.R."/>
            <person name="Norris J."/>
        </authorList>
    </citation>
    <scope>NUCLEOTIDE SEQUENCE [LARGE SCALE GENOMIC DNA]</scope>
    <source>
        <strain evidence="2 3">F25</strain>
    </source>
</reference>
<comment type="caution">
    <text evidence="2">The sequence shown here is derived from an EMBL/GenBank/DDBJ whole genome shotgun (WGS) entry which is preliminary data.</text>
</comment>
<dbReference type="EMBL" id="QKYD01000114">
    <property type="protein sequence ID" value="REI21134.1"/>
    <property type="molecule type" value="Genomic_DNA"/>
</dbReference>
<name>A0AAX1RUY6_9STAP</name>
<organism evidence="2 3">
    <name type="scientific">Staphylococcus felis</name>
    <dbReference type="NCBI Taxonomy" id="46127"/>
    <lineage>
        <taxon>Bacteria</taxon>
        <taxon>Bacillati</taxon>
        <taxon>Bacillota</taxon>
        <taxon>Bacilli</taxon>
        <taxon>Bacillales</taxon>
        <taxon>Staphylococcaceae</taxon>
        <taxon>Staphylococcus</taxon>
    </lineage>
</organism>
<sequence length="107" mass="13079">MILQQMVSNLNQDLLLIKERYTLARNGYQFNFDNEIKPFVQRVDHHMSEFKRYEHEVLGIQYFNQTHFNNLIQLFEDLSITCHYPKTSLKIFMNQYKTVQHHIQMLQ</sequence>
<dbReference type="Gene3D" id="1.20.120.440">
    <property type="entry name" value="YppE-like"/>
    <property type="match status" value="1"/>
</dbReference>
<dbReference type="Pfam" id="PF08807">
    <property type="entry name" value="DUF1798"/>
    <property type="match status" value="1"/>
</dbReference>
<dbReference type="Proteomes" id="UP000597038">
    <property type="component" value="Unassembled WGS sequence"/>
</dbReference>
<keyword evidence="4" id="KW-1185">Reference proteome</keyword>
<evidence type="ECO:0000313" key="4">
    <source>
        <dbReference type="Proteomes" id="UP000597038"/>
    </source>
</evidence>
<dbReference type="SUPFAM" id="SSF140415">
    <property type="entry name" value="YppE-like"/>
    <property type="match status" value="1"/>
</dbReference>
<dbReference type="Proteomes" id="UP000256337">
    <property type="component" value="Unassembled WGS sequence"/>
</dbReference>
<evidence type="ECO:0000313" key="2">
    <source>
        <dbReference type="EMBL" id="REI21134.1"/>
    </source>
</evidence>
<dbReference type="EMBL" id="JAEDAQ010000001">
    <property type="protein sequence ID" value="MBH9580035.1"/>
    <property type="molecule type" value="Genomic_DNA"/>
</dbReference>
<dbReference type="AlphaFoldDB" id="A0AAX1RUY6"/>
<dbReference type="RefSeq" id="WP_115856547.1">
    <property type="nucleotide sequence ID" value="NZ_CAJUZR010000014.1"/>
</dbReference>